<reference evidence="3 4" key="1">
    <citation type="journal article" date="2016" name="Nat. Commun.">
        <title>Thousands of microbial genomes shed light on interconnected biogeochemical processes in an aquifer system.</title>
        <authorList>
            <person name="Anantharaman K."/>
            <person name="Brown C.T."/>
            <person name="Hug L.A."/>
            <person name="Sharon I."/>
            <person name="Castelle C.J."/>
            <person name="Probst A.J."/>
            <person name="Thomas B.C."/>
            <person name="Singh A."/>
            <person name="Wilkins M.J."/>
            <person name="Karaoz U."/>
            <person name="Brodie E.L."/>
            <person name="Williams K.H."/>
            <person name="Hubbard S.S."/>
            <person name="Banfield J.F."/>
        </authorList>
    </citation>
    <scope>NUCLEOTIDE SEQUENCE [LARGE SCALE GENOMIC DNA]</scope>
</reference>
<dbReference type="InterPro" id="IPR002773">
    <property type="entry name" value="Deoxyhypusine_synthase"/>
</dbReference>
<sequence>MPIAKMGLLMCDMIDRGMVHYIATTGALMAHGLVDGIGLSHYKYDPRFDDAVLAREKINRVTDTLEPEENFDHVEDVVREALLSFNGAVTISPSVFHREIGRYLAEHFPGKRAVLKSAFERNVPVCVPAFADSEIGNDVYTENKRRQCGDPGEGRRSLIMDMELDTKLLLDMATQSERMAIFSIGGGVPRNNTQNVAPLIEILNARLDLGLRPSQFFYGCRIDPTPLYYGNLSGCSYSEGSSWRKMDLRGRFSEIRADATIVWPFMLAHLMQQG</sequence>
<dbReference type="EMBL" id="MHKN01000042">
    <property type="protein sequence ID" value="OGY91444.1"/>
    <property type="molecule type" value="Genomic_DNA"/>
</dbReference>
<dbReference type="AlphaFoldDB" id="A0A1G2BQP2"/>
<gene>
    <name evidence="3" type="ORF">A3B31_02035</name>
</gene>
<dbReference type="Pfam" id="PF01916">
    <property type="entry name" value="DS"/>
    <property type="match status" value="1"/>
</dbReference>
<dbReference type="SUPFAM" id="SSF52467">
    <property type="entry name" value="DHS-like NAD/FAD-binding domain"/>
    <property type="match status" value="1"/>
</dbReference>
<evidence type="ECO:0008006" key="5">
    <source>
        <dbReference type="Google" id="ProtNLM"/>
    </source>
</evidence>
<dbReference type="PANTHER" id="PTHR11703">
    <property type="entry name" value="DEOXYHYPUSINE SYNTHASE"/>
    <property type="match status" value="1"/>
</dbReference>
<protein>
    <recommendedName>
        <fullName evidence="5">Deoxyhypusine synthase</fullName>
    </recommendedName>
</protein>
<dbReference type="GO" id="GO:0005737">
    <property type="term" value="C:cytoplasm"/>
    <property type="evidence" value="ECO:0007669"/>
    <property type="project" value="TreeGrafter"/>
</dbReference>
<evidence type="ECO:0000313" key="3">
    <source>
        <dbReference type="EMBL" id="OGY91444.1"/>
    </source>
</evidence>
<name>A0A1G2BQP2_9BACT</name>
<dbReference type="GO" id="GO:0034038">
    <property type="term" value="F:deoxyhypusine synthase activity"/>
    <property type="evidence" value="ECO:0007669"/>
    <property type="project" value="TreeGrafter"/>
</dbReference>
<comment type="similarity">
    <text evidence="1">Belongs to the deoxyhypusine synthase family.</text>
</comment>
<dbReference type="InterPro" id="IPR036982">
    <property type="entry name" value="Deoxyhypusine_synthase_sf"/>
</dbReference>
<proteinExistence type="inferred from homology"/>
<evidence type="ECO:0000313" key="4">
    <source>
        <dbReference type="Proteomes" id="UP000177349"/>
    </source>
</evidence>
<dbReference type="PANTHER" id="PTHR11703:SF0">
    <property type="entry name" value="DEOXYHYPUSINE SYNTHASE"/>
    <property type="match status" value="1"/>
</dbReference>
<accession>A0A1G2BQP2</accession>
<dbReference type="InterPro" id="IPR029035">
    <property type="entry name" value="DHS-like_NAD/FAD-binding_dom"/>
</dbReference>
<dbReference type="Gene3D" id="3.40.910.10">
    <property type="entry name" value="Deoxyhypusine synthase"/>
    <property type="match status" value="1"/>
</dbReference>
<evidence type="ECO:0000256" key="1">
    <source>
        <dbReference type="ARBA" id="ARBA00009892"/>
    </source>
</evidence>
<comment type="caution">
    <text evidence="3">The sequence shown here is derived from an EMBL/GenBank/DDBJ whole genome shotgun (WGS) entry which is preliminary data.</text>
</comment>
<organism evidence="3 4">
    <name type="scientific">Candidatus Komeilibacteria bacterium RIFCSPLOWO2_01_FULL_53_11</name>
    <dbReference type="NCBI Taxonomy" id="1798552"/>
    <lineage>
        <taxon>Bacteria</taxon>
        <taxon>Candidatus Komeiliibacteriota</taxon>
    </lineage>
</organism>
<keyword evidence="2" id="KW-0520">NAD</keyword>
<evidence type="ECO:0000256" key="2">
    <source>
        <dbReference type="ARBA" id="ARBA00023027"/>
    </source>
</evidence>
<dbReference type="Proteomes" id="UP000177349">
    <property type="component" value="Unassembled WGS sequence"/>
</dbReference>